<dbReference type="GO" id="GO:0006744">
    <property type="term" value="P:ubiquinone biosynthetic process"/>
    <property type="evidence" value="ECO:0007669"/>
    <property type="project" value="UniProtKB-UniPathway"/>
</dbReference>
<dbReference type="EMBL" id="PQCO01000163">
    <property type="protein sequence ID" value="PUE03256.1"/>
    <property type="molecule type" value="Genomic_DNA"/>
</dbReference>
<evidence type="ECO:0000313" key="11">
    <source>
        <dbReference type="EMBL" id="PUE03256.1"/>
    </source>
</evidence>
<protein>
    <submittedName>
        <fullName evidence="10">2-octaprenyl-6-methoxyphenyl hydroxylase</fullName>
    </submittedName>
</protein>
<dbReference type="PANTHER" id="PTHR43876">
    <property type="entry name" value="UBIQUINONE BIOSYNTHESIS MONOOXYGENASE COQ6, MITOCHONDRIAL"/>
    <property type="match status" value="1"/>
</dbReference>
<comment type="similarity">
    <text evidence="3">Belongs to the UbiH/COQ6 family.</text>
</comment>
<dbReference type="NCBIfam" id="TIGR01984">
    <property type="entry name" value="UbiH"/>
    <property type="match status" value="1"/>
</dbReference>
<evidence type="ECO:0000256" key="8">
    <source>
        <dbReference type="ARBA" id="ARBA00065734"/>
    </source>
</evidence>
<reference evidence="11 13" key="2">
    <citation type="submission" date="2018-01" db="EMBL/GenBank/DDBJ databases">
        <title>Novel co-symbiosis in the lucinid bivalve Phacoides pectinatus.</title>
        <authorList>
            <person name="Lim S.J."/>
            <person name="Davis B.G."/>
            <person name="Gill D.E."/>
            <person name="Engel A.S."/>
            <person name="Anderson L.C."/>
            <person name="Campbell B.J."/>
        </authorList>
    </citation>
    <scope>NUCLEOTIDE SEQUENCE [LARGE SCALE GENOMIC DNA]</scope>
    <source>
        <strain evidence="11">N3_P5</strain>
    </source>
</reference>
<dbReference type="InterPro" id="IPR051205">
    <property type="entry name" value="UbiH/COQ6_monooxygenase"/>
</dbReference>
<dbReference type="Proteomes" id="UP000243361">
    <property type="component" value="Unassembled WGS sequence"/>
</dbReference>
<keyword evidence="6" id="KW-0560">Oxidoreductase</keyword>
<dbReference type="InterPro" id="IPR002938">
    <property type="entry name" value="FAD-bd"/>
</dbReference>
<dbReference type="GO" id="GO:0110142">
    <property type="term" value="C:ubiquinone biosynthesis complex"/>
    <property type="evidence" value="ECO:0007669"/>
    <property type="project" value="UniProtKB-ARBA"/>
</dbReference>
<sequence>MKSEFDLVIVGGGMVGASLVRALVGCGLSVALVEAWPLDSEVQPSYDDRAIALAQGTRVILESIGVWERLAGDAEPIRRIHVSDRGQFGFARLDCRDHDLEALGYVATGHALGQALLRGVGDLPGVTLLCPARLDSFELDDQAARLTLSLDEGERRISARLLVAADGARSMVRAALGIEAREWGYGQSAIISNLTSGAPAPGVAYERFTDAGPMAMLPLSGARYALVWTVADTEVEEVMALDEPQFLARVQERFGNRLGRFQRAGRRSSYPLKLLLAREQVRPRLALIGNAAHAVHPITGQGFNLGIRDVAVLAEVLGDARAAGADIGALETLRAYADWRQRDQQGVALMTDGLVRLFTNPLPPVRLARNLGLLALDLAPPLKQLLSRQFMGLNGRLPRLARGVGLE</sequence>
<evidence type="ECO:0000259" key="9">
    <source>
        <dbReference type="Pfam" id="PF01494"/>
    </source>
</evidence>
<comment type="cofactor">
    <cofactor evidence="1">
        <name>FAD</name>
        <dbReference type="ChEBI" id="CHEBI:57692"/>
    </cofactor>
</comment>
<dbReference type="SUPFAM" id="SSF51905">
    <property type="entry name" value="FAD/NAD(P)-binding domain"/>
    <property type="match status" value="1"/>
</dbReference>
<accession>A0A657PKD8</accession>
<dbReference type="Proteomes" id="UP000250928">
    <property type="component" value="Unassembled WGS sequence"/>
</dbReference>
<dbReference type="GO" id="GO:0008681">
    <property type="term" value="F:2-octaprenyl-6-methoxyphenol hydroxylase activity"/>
    <property type="evidence" value="ECO:0007669"/>
    <property type="project" value="InterPro"/>
</dbReference>
<dbReference type="Pfam" id="PF01494">
    <property type="entry name" value="FAD_binding_3"/>
    <property type="match status" value="1"/>
</dbReference>
<dbReference type="FunFam" id="3.50.50.60:FF:000021">
    <property type="entry name" value="Ubiquinone biosynthesis monooxygenase COQ6"/>
    <property type="match status" value="1"/>
</dbReference>
<evidence type="ECO:0000313" key="12">
    <source>
        <dbReference type="Proteomes" id="UP000243361"/>
    </source>
</evidence>
<evidence type="ECO:0000256" key="6">
    <source>
        <dbReference type="ARBA" id="ARBA00023002"/>
    </source>
</evidence>
<reference evidence="10 12" key="1">
    <citation type="submission" date="2017-02" db="EMBL/GenBank/DDBJ databases">
        <title>Novel co-symbiosis in the unique lucinid bivalve Phacoides pectinatus.</title>
        <authorList>
            <person name="Lim S.J."/>
            <person name="Davis B.G."/>
            <person name="Gill D.E."/>
            <person name="Engel A.S."/>
            <person name="Anderson L.C."/>
            <person name="Campbell B.J."/>
        </authorList>
    </citation>
    <scope>NUCLEOTIDE SEQUENCE [LARGE SCALE GENOMIC DNA]</scope>
    <source>
        <strain evidence="10">LUC13016_P6</strain>
    </source>
</reference>
<evidence type="ECO:0000256" key="1">
    <source>
        <dbReference type="ARBA" id="ARBA00001974"/>
    </source>
</evidence>
<name>A0A657PKD8_9GAMM</name>
<comment type="subunit">
    <text evidence="8">Component of the Ubi complex metabolon, which regroups five ubiquinone biosynthesis proteins (UbiE, UbiF, UbiG, UbiH and UbiI) and two accessory factors (UbiK and the lipid-binding protein UbiJ).</text>
</comment>
<dbReference type="GO" id="GO:0071949">
    <property type="term" value="F:FAD binding"/>
    <property type="evidence" value="ECO:0007669"/>
    <property type="project" value="InterPro"/>
</dbReference>
<evidence type="ECO:0000256" key="2">
    <source>
        <dbReference type="ARBA" id="ARBA00004749"/>
    </source>
</evidence>
<dbReference type="UniPathway" id="UPA00232"/>
<dbReference type="NCBIfam" id="NF004356">
    <property type="entry name" value="PRK05732.1"/>
    <property type="match status" value="1"/>
</dbReference>
<keyword evidence="12" id="KW-1185">Reference proteome</keyword>
<dbReference type="Gene3D" id="3.50.50.60">
    <property type="entry name" value="FAD/NAD(P)-binding domain"/>
    <property type="match status" value="2"/>
</dbReference>
<comment type="caution">
    <text evidence="10">The sequence shown here is derived from an EMBL/GenBank/DDBJ whole genome shotgun (WGS) entry which is preliminary data.</text>
</comment>
<proteinExistence type="inferred from homology"/>
<keyword evidence="5" id="KW-0274">FAD</keyword>
<dbReference type="EMBL" id="MUIE01000203">
    <property type="protein sequence ID" value="OQX34815.1"/>
    <property type="molecule type" value="Genomic_DNA"/>
</dbReference>
<dbReference type="AlphaFoldDB" id="A0A657PKD8"/>
<dbReference type="PRINTS" id="PR00420">
    <property type="entry name" value="RNGMNOXGNASE"/>
</dbReference>
<organism evidence="10 12">
    <name type="scientific">Candidatus Sedimenticola endophacoides</name>
    <dbReference type="NCBI Taxonomy" id="2548426"/>
    <lineage>
        <taxon>Bacteria</taxon>
        <taxon>Pseudomonadati</taxon>
        <taxon>Pseudomonadota</taxon>
        <taxon>Gammaproteobacteria</taxon>
        <taxon>Chromatiales</taxon>
        <taxon>Sedimenticolaceae</taxon>
        <taxon>Sedimenticola</taxon>
    </lineage>
</organism>
<dbReference type="PANTHER" id="PTHR43876:SF8">
    <property type="entry name" value="2-OCTAPRENYL-6-METHOXYPHENOL HYDROXYLASE"/>
    <property type="match status" value="1"/>
</dbReference>
<dbReference type="InterPro" id="IPR011295">
    <property type="entry name" value="UbiH"/>
</dbReference>
<feature type="domain" description="FAD-binding" evidence="9">
    <location>
        <begin position="6"/>
        <end position="322"/>
    </location>
</feature>
<evidence type="ECO:0000256" key="5">
    <source>
        <dbReference type="ARBA" id="ARBA00022827"/>
    </source>
</evidence>
<evidence type="ECO:0000256" key="4">
    <source>
        <dbReference type="ARBA" id="ARBA00022630"/>
    </source>
</evidence>
<dbReference type="InterPro" id="IPR036188">
    <property type="entry name" value="FAD/NAD-bd_sf"/>
</dbReference>
<evidence type="ECO:0000256" key="7">
    <source>
        <dbReference type="ARBA" id="ARBA00023033"/>
    </source>
</evidence>
<evidence type="ECO:0000313" key="13">
    <source>
        <dbReference type="Proteomes" id="UP000250928"/>
    </source>
</evidence>
<evidence type="ECO:0000313" key="10">
    <source>
        <dbReference type="EMBL" id="OQX34815.1"/>
    </source>
</evidence>
<gene>
    <name evidence="10" type="ORF">B0D84_03105</name>
    <name evidence="11" type="ORF">C3L24_04915</name>
</gene>
<dbReference type="InterPro" id="IPR010971">
    <property type="entry name" value="UbiH/COQ6"/>
</dbReference>
<keyword evidence="4" id="KW-0285">Flavoprotein</keyword>
<dbReference type="NCBIfam" id="TIGR01988">
    <property type="entry name" value="Ubi-OHases"/>
    <property type="match status" value="1"/>
</dbReference>
<comment type="pathway">
    <text evidence="2">Cofactor biosynthesis; ubiquinone biosynthesis.</text>
</comment>
<evidence type="ECO:0000256" key="3">
    <source>
        <dbReference type="ARBA" id="ARBA00005349"/>
    </source>
</evidence>
<keyword evidence="7" id="KW-0503">Monooxygenase</keyword>